<dbReference type="InterPro" id="IPR050859">
    <property type="entry name" value="Class-I_PLP-dep_aminotransf"/>
</dbReference>
<keyword evidence="4" id="KW-0663">Pyridoxal phosphate</keyword>
<dbReference type="eggNOG" id="COG1167">
    <property type="taxonomic scope" value="Bacteria"/>
</dbReference>
<protein>
    <submittedName>
        <fullName evidence="6">Putative transcriptional regulator, GntR family</fullName>
    </submittedName>
</protein>
<dbReference type="HOGENOM" id="CLU_017584_0_6_0"/>
<name>D5EPG5_CORAD</name>
<organism evidence="6 7">
    <name type="scientific">Coraliomargarita akajimensis (strain DSM 45221 / IAM 15411 / JCM 23193 / KCTC 12865 / 04OKA010-24)</name>
    <dbReference type="NCBI Taxonomy" id="583355"/>
    <lineage>
        <taxon>Bacteria</taxon>
        <taxon>Pseudomonadati</taxon>
        <taxon>Verrucomicrobiota</taxon>
        <taxon>Opitutia</taxon>
        <taxon>Puniceicoccales</taxon>
        <taxon>Coraliomargaritaceae</taxon>
        <taxon>Coraliomargarita</taxon>
    </lineage>
</organism>
<evidence type="ECO:0000259" key="5">
    <source>
        <dbReference type="Pfam" id="PF00155"/>
    </source>
</evidence>
<dbReference type="EMBL" id="CP001998">
    <property type="protein sequence ID" value="ADE53702.1"/>
    <property type="molecule type" value="Genomic_DNA"/>
</dbReference>
<evidence type="ECO:0000256" key="4">
    <source>
        <dbReference type="ARBA" id="ARBA00022898"/>
    </source>
</evidence>
<dbReference type="STRING" id="583355.Caka_0677"/>
<sequence length="425" mass="46814">MNSPKSNSFVSLSRMGAALQPPVIVDLMAKALSNPNLLSLAAGFTDNAVLPYDLVAKYGPELAQANSTDVALQYGQNQGRQRLRELTCEFLESHPNEKRGAYHASQMMISNGSQQSLYIAAQCLCDPGDIILVEQPSYFVCLEMLKGLGIEAVGLPCDAAGAVQLDKMPEFLESLKADGRWDRVKAVYLVSYFCNPSSRCLELDEKLGLATHFEQAGLRVPILEDAAYRELYYDEPHSAPSIFSLSAYDAFPKLYFGTYTKPFATGLKIGYCHCSDPLLLEKMLCVKGHQDFGSAHYNQCIIERVLEEGAYRAHLVGIQQHYQKKAGLMRQGLFEGGLSNLGWEWSNPKGGLIFWLRAPQGLDLSMNGEFCRTCIEQGVLYVPGDLCFPEGGPSNCVRLSTGALPEDRLLEAIGRFCKVAKEFGS</sequence>
<evidence type="ECO:0000313" key="7">
    <source>
        <dbReference type="Proteomes" id="UP000000925"/>
    </source>
</evidence>
<dbReference type="SUPFAM" id="SSF53383">
    <property type="entry name" value="PLP-dependent transferases"/>
    <property type="match status" value="1"/>
</dbReference>
<dbReference type="CDD" id="cd00609">
    <property type="entry name" value="AAT_like"/>
    <property type="match status" value="1"/>
</dbReference>
<accession>D5EPG5</accession>
<dbReference type="KEGG" id="caa:Caka_0677"/>
<dbReference type="PANTHER" id="PTHR42790:SF19">
    <property type="entry name" value="KYNURENINE_ALPHA-AMINOADIPATE AMINOTRANSFERASE, MITOCHONDRIAL"/>
    <property type="match status" value="1"/>
</dbReference>
<dbReference type="Gene3D" id="3.90.1150.10">
    <property type="entry name" value="Aspartate Aminotransferase, domain 1"/>
    <property type="match status" value="1"/>
</dbReference>
<dbReference type="GO" id="GO:0008483">
    <property type="term" value="F:transaminase activity"/>
    <property type="evidence" value="ECO:0007669"/>
    <property type="project" value="UniProtKB-KW"/>
</dbReference>
<comment type="cofactor">
    <cofactor evidence="1">
        <name>pyridoxal 5'-phosphate</name>
        <dbReference type="ChEBI" id="CHEBI:597326"/>
    </cofactor>
</comment>
<dbReference type="OrthoDB" id="9802328at2"/>
<dbReference type="InterPro" id="IPR015421">
    <property type="entry name" value="PyrdxlP-dep_Trfase_major"/>
</dbReference>
<dbReference type="RefSeq" id="WP_013042426.1">
    <property type="nucleotide sequence ID" value="NC_014008.1"/>
</dbReference>
<evidence type="ECO:0000256" key="3">
    <source>
        <dbReference type="ARBA" id="ARBA00022679"/>
    </source>
</evidence>
<dbReference type="GO" id="GO:0030170">
    <property type="term" value="F:pyridoxal phosphate binding"/>
    <property type="evidence" value="ECO:0007669"/>
    <property type="project" value="InterPro"/>
</dbReference>
<evidence type="ECO:0000256" key="1">
    <source>
        <dbReference type="ARBA" id="ARBA00001933"/>
    </source>
</evidence>
<feature type="domain" description="Aminotransferase class I/classII large" evidence="5">
    <location>
        <begin position="55"/>
        <end position="415"/>
    </location>
</feature>
<dbReference type="PANTHER" id="PTHR42790">
    <property type="entry name" value="AMINOTRANSFERASE"/>
    <property type="match status" value="1"/>
</dbReference>
<dbReference type="GO" id="GO:1901605">
    <property type="term" value="P:alpha-amino acid metabolic process"/>
    <property type="evidence" value="ECO:0007669"/>
    <property type="project" value="TreeGrafter"/>
</dbReference>
<keyword evidence="2" id="KW-0032">Aminotransferase</keyword>
<evidence type="ECO:0000256" key="2">
    <source>
        <dbReference type="ARBA" id="ARBA00022576"/>
    </source>
</evidence>
<evidence type="ECO:0000313" key="6">
    <source>
        <dbReference type="EMBL" id="ADE53702.1"/>
    </source>
</evidence>
<dbReference type="InterPro" id="IPR015422">
    <property type="entry name" value="PyrdxlP-dep_Trfase_small"/>
</dbReference>
<reference evidence="6 7" key="1">
    <citation type="journal article" date="2010" name="Stand. Genomic Sci.">
        <title>Complete genome sequence of Coraliomargarita akajimensis type strain (04OKA010-24).</title>
        <authorList>
            <person name="Mavromatis K."/>
            <person name="Abt B."/>
            <person name="Brambilla E."/>
            <person name="Lapidus A."/>
            <person name="Copeland A."/>
            <person name="Deshpande S."/>
            <person name="Nolan M."/>
            <person name="Lucas S."/>
            <person name="Tice H."/>
            <person name="Cheng J.F."/>
            <person name="Han C."/>
            <person name="Detter J.C."/>
            <person name="Woyke T."/>
            <person name="Goodwin L."/>
            <person name="Pitluck S."/>
            <person name="Held B."/>
            <person name="Brettin T."/>
            <person name="Tapia R."/>
            <person name="Ivanova N."/>
            <person name="Mikhailova N."/>
            <person name="Pati A."/>
            <person name="Liolios K."/>
            <person name="Chen A."/>
            <person name="Palaniappan K."/>
            <person name="Land M."/>
            <person name="Hauser L."/>
            <person name="Chang Y.J."/>
            <person name="Jeffries C.D."/>
            <person name="Rohde M."/>
            <person name="Goker M."/>
            <person name="Bristow J."/>
            <person name="Eisen J.A."/>
            <person name="Markowitz V."/>
            <person name="Hugenholtz P."/>
            <person name="Klenk H.P."/>
            <person name="Kyrpides N.C."/>
        </authorList>
    </citation>
    <scope>NUCLEOTIDE SEQUENCE [LARGE SCALE GENOMIC DNA]</scope>
    <source>
        <strain evidence="7">DSM 45221 / IAM 15411 / JCM 23193 / KCTC 12865</strain>
    </source>
</reference>
<proteinExistence type="predicted"/>
<keyword evidence="3" id="KW-0808">Transferase</keyword>
<dbReference type="InterPro" id="IPR004839">
    <property type="entry name" value="Aminotransferase_I/II_large"/>
</dbReference>
<dbReference type="AlphaFoldDB" id="D5EPG5"/>
<dbReference type="Pfam" id="PF00155">
    <property type="entry name" value="Aminotran_1_2"/>
    <property type="match status" value="1"/>
</dbReference>
<dbReference type="Gene3D" id="3.40.640.10">
    <property type="entry name" value="Type I PLP-dependent aspartate aminotransferase-like (Major domain)"/>
    <property type="match status" value="1"/>
</dbReference>
<gene>
    <name evidence="6" type="ordered locus">Caka_0677</name>
</gene>
<dbReference type="Proteomes" id="UP000000925">
    <property type="component" value="Chromosome"/>
</dbReference>
<dbReference type="InterPro" id="IPR015424">
    <property type="entry name" value="PyrdxlP-dep_Trfase"/>
</dbReference>
<keyword evidence="7" id="KW-1185">Reference proteome</keyword>